<accession>A0AAW0ALW5</accession>
<evidence type="ECO:0008006" key="4">
    <source>
        <dbReference type="Google" id="ProtNLM"/>
    </source>
</evidence>
<feature type="compositionally biased region" description="Polar residues" evidence="1">
    <location>
        <begin position="98"/>
        <end position="114"/>
    </location>
</feature>
<protein>
    <recommendedName>
        <fullName evidence="4">Ribosomal protein L2</fullName>
    </recommendedName>
</protein>
<reference evidence="2 3" key="1">
    <citation type="journal article" date="2024" name="J Genomics">
        <title>Draft genome sequencing and assembly of Favolaschia claudopus CIRM-BRFM 2984 isolated from oak limbs.</title>
        <authorList>
            <person name="Navarro D."/>
            <person name="Drula E."/>
            <person name="Chaduli D."/>
            <person name="Cazenave R."/>
            <person name="Ahrendt S."/>
            <person name="Wang J."/>
            <person name="Lipzen A."/>
            <person name="Daum C."/>
            <person name="Barry K."/>
            <person name="Grigoriev I.V."/>
            <person name="Favel A."/>
            <person name="Rosso M.N."/>
            <person name="Martin F."/>
        </authorList>
    </citation>
    <scope>NUCLEOTIDE SEQUENCE [LARGE SCALE GENOMIC DNA]</scope>
    <source>
        <strain evidence="2 3">CIRM-BRFM 2984</strain>
    </source>
</reference>
<dbReference type="Proteomes" id="UP001362999">
    <property type="component" value="Unassembled WGS sequence"/>
</dbReference>
<keyword evidence="3" id="KW-1185">Reference proteome</keyword>
<feature type="region of interest" description="Disordered" evidence="1">
    <location>
        <begin position="98"/>
        <end position="149"/>
    </location>
</feature>
<feature type="compositionally biased region" description="Low complexity" evidence="1">
    <location>
        <begin position="116"/>
        <end position="125"/>
    </location>
</feature>
<dbReference type="EMBL" id="JAWWNJ010000059">
    <property type="protein sequence ID" value="KAK7013398.1"/>
    <property type="molecule type" value="Genomic_DNA"/>
</dbReference>
<evidence type="ECO:0000313" key="2">
    <source>
        <dbReference type="EMBL" id="KAK7013398.1"/>
    </source>
</evidence>
<feature type="region of interest" description="Disordered" evidence="1">
    <location>
        <begin position="213"/>
        <end position="239"/>
    </location>
</feature>
<evidence type="ECO:0000313" key="3">
    <source>
        <dbReference type="Proteomes" id="UP001362999"/>
    </source>
</evidence>
<proteinExistence type="predicted"/>
<evidence type="ECO:0000256" key="1">
    <source>
        <dbReference type="SAM" id="MobiDB-lite"/>
    </source>
</evidence>
<comment type="caution">
    <text evidence="2">The sequence shown here is derived from an EMBL/GenBank/DDBJ whole genome shotgun (WGS) entry which is preliminary data.</text>
</comment>
<feature type="compositionally biased region" description="Basic residues" evidence="1">
    <location>
        <begin position="213"/>
        <end position="224"/>
    </location>
</feature>
<name>A0AAW0ALW5_9AGAR</name>
<gene>
    <name evidence="2" type="ORF">R3P38DRAFT_2788312</name>
</gene>
<organism evidence="2 3">
    <name type="scientific">Favolaschia claudopus</name>
    <dbReference type="NCBI Taxonomy" id="2862362"/>
    <lineage>
        <taxon>Eukaryota</taxon>
        <taxon>Fungi</taxon>
        <taxon>Dikarya</taxon>
        <taxon>Basidiomycota</taxon>
        <taxon>Agaricomycotina</taxon>
        <taxon>Agaricomycetes</taxon>
        <taxon>Agaricomycetidae</taxon>
        <taxon>Agaricales</taxon>
        <taxon>Marasmiineae</taxon>
        <taxon>Mycenaceae</taxon>
        <taxon>Favolaschia</taxon>
    </lineage>
</organism>
<sequence length="239" mass="26837">MIRKLLEEFLYENGQWLGAASVNLQTQINSSKYYQLQVIFTQRKLLKTARSKPTGMPVEFKMGSGLLLTHRSHPCTFREPRELLINLDHDRLIRVGQPRTSDLKASTSISSVRFNTGPPAGTPRSTRTRTRPNRTHDGPDPQTRTGYPRVTTYPRFLAGLAPKGITLILTECRDGQAKLGRDRNQHLATTGIVGRGSADLAEVPVRTRGFRRTGPRYCAGRKKANPYPYPADPRVQTRA</sequence>
<dbReference type="AlphaFoldDB" id="A0AAW0ALW5"/>